<sequence length="114" mass="12490">MTESIPVVWHFVGYPFEAGSMIAGLCACLAVRFYVSQEARKDHRWNVDLPVSVLTLLFTAGMIIRLRPEPFWALVYGTGLGSAGVLIISACLAWVKRGSDLFQPPKAPPSKPEA</sequence>
<keyword evidence="3" id="KW-1185">Reference proteome</keyword>
<feature type="transmembrane region" description="Helical" evidence="1">
    <location>
        <begin position="71"/>
        <end position="95"/>
    </location>
</feature>
<evidence type="ECO:0000313" key="2">
    <source>
        <dbReference type="EMBL" id="NYD88923.1"/>
    </source>
</evidence>
<protein>
    <submittedName>
        <fullName evidence="2">Uncharacterized protein</fullName>
    </submittedName>
</protein>
<comment type="caution">
    <text evidence="2">The sequence shown here is derived from an EMBL/GenBank/DDBJ whole genome shotgun (WGS) entry which is preliminary data.</text>
</comment>
<evidence type="ECO:0000256" key="1">
    <source>
        <dbReference type="SAM" id="Phobius"/>
    </source>
</evidence>
<proteinExistence type="predicted"/>
<keyword evidence="1" id="KW-0472">Membrane</keyword>
<feature type="transmembrane region" description="Helical" evidence="1">
    <location>
        <begin position="12"/>
        <end position="35"/>
    </location>
</feature>
<dbReference type="Proteomes" id="UP000517753">
    <property type="component" value="Unassembled WGS sequence"/>
</dbReference>
<evidence type="ECO:0000313" key="3">
    <source>
        <dbReference type="Proteomes" id="UP000517753"/>
    </source>
</evidence>
<dbReference type="AlphaFoldDB" id="A0A7Y9JZK8"/>
<gene>
    <name evidence="2" type="ORF">HD841_000692</name>
</gene>
<reference evidence="2 3" key="1">
    <citation type="submission" date="2020-07" db="EMBL/GenBank/DDBJ databases">
        <authorList>
            <person name="Partida-Martinez L."/>
            <person name="Huntemann M."/>
            <person name="Clum A."/>
            <person name="Wang J."/>
            <person name="Palaniappan K."/>
            <person name="Ritter S."/>
            <person name="Chen I.-M."/>
            <person name="Stamatis D."/>
            <person name="Reddy T."/>
            <person name="O'Malley R."/>
            <person name="Daum C."/>
            <person name="Shapiro N."/>
            <person name="Ivanova N."/>
            <person name="Kyrpides N."/>
            <person name="Woyke T."/>
        </authorList>
    </citation>
    <scope>NUCLEOTIDE SEQUENCE [LARGE SCALE GENOMIC DNA]</scope>
    <source>
        <strain evidence="2 3">AS2.3</strain>
    </source>
</reference>
<feature type="transmembrane region" description="Helical" evidence="1">
    <location>
        <begin position="47"/>
        <end position="65"/>
    </location>
</feature>
<reference evidence="2 3" key="2">
    <citation type="submission" date="2020-08" db="EMBL/GenBank/DDBJ databases">
        <title>The Agave Microbiome: Exploring the role of microbial communities in plant adaptations to desert environments.</title>
        <authorList>
            <person name="Partida-Martinez L.P."/>
        </authorList>
    </citation>
    <scope>NUCLEOTIDE SEQUENCE [LARGE SCALE GENOMIC DNA]</scope>
    <source>
        <strain evidence="2 3">AS2.3</strain>
    </source>
</reference>
<keyword evidence="1" id="KW-0812">Transmembrane</keyword>
<name>A0A7Y9JZK8_9SPHN</name>
<accession>A0A7Y9JZK8</accession>
<keyword evidence="1" id="KW-1133">Transmembrane helix</keyword>
<organism evidence="2 3">
    <name type="scientific">Sphingomonas melonis</name>
    <dbReference type="NCBI Taxonomy" id="152682"/>
    <lineage>
        <taxon>Bacteria</taxon>
        <taxon>Pseudomonadati</taxon>
        <taxon>Pseudomonadota</taxon>
        <taxon>Alphaproteobacteria</taxon>
        <taxon>Sphingomonadales</taxon>
        <taxon>Sphingomonadaceae</taxon>
        <taxon>Sphingomonas</taxon>
    </lineage>
</organism>
<dbReference type="EMBL" id="JACCBY010000001">
    <property type="protein sequence ID" value="NYD88923.1"/>
    <property type="molecule type" value="Genomic_DNA"/>
</dbReference>